<dbReference type="GO" id="GO:0006493">
    <property type="term" value="P:protein O-linked glycosylation"/>
    <property type="evidence" value="ECO:0007669"/>
    <property type="project" value="TreeGrafter"/>
</dbReference>
<comment type="similarity">
    <text evidence="4 16">Belongs to the glycosyltransferase 2 family. GalNAc-T subfamily.</text>
</comment>
<dbReference type="Proteomes" id="UP000198287">
    <property type="component" value="Unassembled WGS sequence"/>
</dbReference>
<feature type="compositionally biased region" description="Low complexity" evidence="17">
    <location>
        <begin position="66"/>
        <end position="75"/>
    </location>
</feature>
<evidence type="ECO:0000256" key="10">
    <source>
        <dbReference type="ARBA" id="ARBA00022968"/>
    </source>
</evidence>
<comment type="pathway">
    <text evidence="3 16">Protein modification; protein glycosylation.</text>
</comment>
<keyword evidence="10" id="KW-0735">Signal-anchor</keyword>
<evidence type="ECO:0000256" key="11">
    <source>
        <dbReference type="ARBA" id="ARBA00022989"/>
    </source>
</evidence>
<dbReference type="GO" id="GO:0046872">
    <property type="term" value="F:metal ion binding"/>
    <property type="evidence" value="ECO:0007669"/>
    <property type="project" value="UniProtKB-KW"/>
</dbReference>
<feature type="domain" description="Ricin B lectin" evidence="18">
    <location>
        <begin position="470"/>
        <end position="590"/>
    </location>
</feature>
<dbReference type="InterPro" id="IPR001173">
    <property type="entry name" value="Glyco_trans_2-like"/>
</dbReference>
<dbReference type="FunFam" id="3.90.550.10:FF:000021">
    <property type="entry name" value="Polypeptide N-acetylgalactosaminyltransferase"/>
    <property type="match status" value="1"/>
</dbReference>
<evidence type="ECO:0000256" key="8">
    <source>
        <dbReference type="ARBA" id="ARBA00022723"/>
    </source>
</evidence>
<dbReference type="InterPro" id="IPR029044">
    <property type="entry name" value="Nucleotide-diphossugar_trans"/>
</dbReference>
<evidence type="ECO:0000313" key="20">
    <source>
        <dbReference type="Proteomes" id="UP000198287"/>
    </source>
</evidence>
<gene>
    <name evidence="19" type="ORF">Fcan01_23501</name>
</gene>
<keyword evidence="6 16" id="KW-0808">Transferase</keyword>
<keyword evidence="11 16" id="KW-1133">Transmembrane helix</keyword>
<comment type="cofactor">
    <cofactor evidence="1 16">
        <name>Mn(2+)</name>
        <dbReference type="ChEBI" id="CHEBI:29035"/>
    </cofactor>
</comment>
<dbReference type="GO" id="GO:0030246">
    <property type="term" value="F:carbohydrate binding"/>
    <property type="evidence" value="ECO:0007669"/>
    <property type="project" value="UniProtKB-KW"/>
</dbReference>
<dbReference type="SUPFAM" id="SSF53448">
    <property type="entry name" value="Nucleotide-diphospho-sugar transferases"/>
    <property type="match status" value="1"/>
</dbReference>
<keyword evidence="5 16" id="KW-0328">Glycosyltransferase</keyword>
<evidence type="ECO:0000256" key="12">
    <source>
        <dbReference type="ARBA" id="ARBA00023034"/>
    </source>
</evidence>
<keyword evidence="8" id="KW-0479">Metal-binding</keyword>
<evidence type="ECO:0000256" key="6">
    <source>
        <dbReference type="ARBA" id="ARBA00022679"/>
    </source>
</evidence>
<dbReference type="EC" id="2.4.1.-" evidence="16"/>
<dbReference type="FunFam" id="2.80.10.50:FF:000096">
    <property type="entry name" value="Polypeptide N-acetylgalactosaminyltransferase"/>
    <property type="match status" value="1"/>
</dbReference>
<keyword evidence="13 16" id="KW-0472">Membrane</keyword>
<name>A0A226DAB8_FOLCA</name>
<dbReference type="Pfam" id="PF00652">
    <property type="entry name" value="Ricin_B_lectin"/>
    <property type="match status" value="1"/>
</dbReference>
<dbReference type="Gene3D" id="3.90.550.10">
    <property type="entry name" value="Spore Coat Polysaccharide Biosynthesis Protein SpsA, Chain A"/>
    <property type="match status" value="1"/>
</dbReference>
<keyword evidence="12 16" id="KW-0333">Golgi apparatus</keyword>
<dbReference type="PANTHER" id="PTHR11675">
    <property type="entry name" value="N-ACETYLGALACTOSAMINYLTRANSFERASE"/>
    <property type="match status" value="1"/>
</dbReference>
<evidence type="ECO:0000259" key="18">
    <source>
        <dbReference type="SMART" id="SM00458"/>
    </source>
</evidence>
<dbReference type="AlphaFoldDB" id="A0A226DAB8"/>
<dbReference type="InterPro" id="IPR000772">
    <property type="entry name" value="Ricin_B_lectin"/>
</dbReference>
<evidence type="ECO:0000256" key="13">
    <source>
        <dbReference type="ARBA" id="ARBA00023136"/>
    </source>
</evidence>
<keyword evidence="15 16" id="KW-0464">Manganese</keyword>
<evidence type="ECO:0000256" key="14">
    <source>
        <dbReference type="ARBA" id="ARBA00023157"/>
    </source>
</evidence>
<evidence type="ECO:0000256" key="3">
    <source>
        <dbReference type="ARBA" id="ARBA00004922"/>
    </source>
</evidence>
<dbReference type="OrthoDB" id="6119243at2759"/>
<feature type="transmembrane region" description="Helical" evidence="16">
    <location>
        <begin position="21"/>
        <end position="39"/>
    </location>
</feature>
<keyword evidence="9 16" id="KW-0430">Lectin</keyword>
<evidence type="ECO:0000256" key="15">
    <source>
        <dbReference type="ARBA" id="ARBA00023211"/>
    </source>
</evidence>
<dbReference type="OMA" id="DWNNFEF"/>
<reference evidence="19 20" key="1">
    <citation type="submission" date="2015-12" db="EMBL/GenBank/DDBJ databases">
        <title>The genome of Folsomia candida.</title>
        <authorList>
            <person name="Faddeeva A."/>
            <person name="Derks M.F."/>
            <person name="Anvar Y."/>
            <person name="Smit S."/>
            <person name="Van Straalen N."/>
            <person name="Roelofs D."/>
        </authorList>
    </citation>
    <scope>NUCLEOTIDE SEQUENCE [LARGE SCALE GENOMIC DNA]</scope>
    <source>
        <strain evidence="19 20">VU population</strain>
        <tissue evidence="19">Whole body</tissue>
    </source>
</reference>
<dbReference type="CDD" id="cd02510">
    <property type="entry name" value="pp-GalNAc-T"/>
    <property type="match status" value="1"/>
</dbReference>
<evidence type="ECO:0000256" key="16">
    <source>
        <dbReference type="RuleBase" id="RU361242"/>
    </source>
</evidence>
<dbReference type="GO" id="GO:0004653">
    <property type="term" value="F:polypeptide N-acetylgalactosaminyltransferase activity"/>
    <property type="evidence" value="ECO:0007669"/>
    <property type="project" value="UniProtKB-ARBA"/>
</dbReference>
<dbReference type="Pfam" id="PF00535">
    <property type="entry name" value="Glycos_transf_2"/>
    <property type="match status" value="1"/>
</dbReference>
<dbReference type="PROSITE" id="PS50231">
    <property type="entry name" value="RICIN_B_LECTIN"/>
    <property type="match status" value="1"/>
</dbReference>
<keyword evidence="7 16" id="KW-0812">Transmembrane</keyword>
<evidence type="ECO:0000256" key="5">
    <source>
        <dbReference type="ARBA" id="ARBA00022676"/>
    </source>
</evidence>
<dbReference type="InterPro" id="IPR045885">
    <property type="entry name" value="GalNAc-T"/>
</dbReference>
<proteinExistence type="inferred from homology"/>
<dbReference type="EMBL" id="LNIX01000028">
    <property type="protein sequence ID" value="OXA41794.1"/>
    <property type="molecule type" value="Genomic_DNA"/>
</dbReference>
<dbReference type="GO" id="GO:0000139">
    <property type="term" value="C:Golgi membrane"/>
    <property type="evidence" value="ECO:0007669"/>
    <property type="project" value="UniProtKB-SubCell"/>
</dbReference>
<dbReference type="Gene3D" id="2.80.10.50">
    <property type="match status" value="1"/>
</dbReference>
<dbReference type="SUPFAM" id="SSF50370">
    <property type="entry name" value="Ricin B-like lectins"/>
    <property type="match status" value="1"/>
</dbReference>
<accession>A0A226DAB8</accession>
<evidence type="ECO:0000256" key="17">
    <source>
        <dbReference type="SAM" id="MobiDB-lite"/>
    </source>
</evidence>
<sequence>MSLRRLLLTSPLSTLLFARRGLFLKLILLLPLLLFFILITTNKLPNLDPPPHQNHPHNEPLIQQHNNNELGLGESNNEKELNVLAPPGDNPGENGKPYKPTNLTEAQKKLVGEGWKNNAFNQFVSDLISVKRNLPDPRDQWCKDQDYYTSTETPKLSPTSVIICFHNEAWSVLLRSVHSVLDRSPPSLITEVILVDDFSDMPHLAAPLENYFKAFPKVKIVRAGKREGLIRARLLGADAATGPILTFLDSHIEATTGWLEPLLSRITTNPTTVVCPVIDVIDDDTLEYHYSDSKGTSVGGFDWNLQFTWHAIPEVERKRRRNSAEPVNSPTMAGGLFSIDSAFFTKLGKYDDGFDIWGGENLEISFKTWMCGGTLEIIPCSHVGHIFRKRSPYKWRSGVNVLRRNSVRLAEVWMDEYKEYYYQRIGHDLGQYGDISSRKSLRKNLGCKSFRWFLDTIYPELFIPGEAVAHGEIRNLGLGGSTCLDSPATKKQMNKPVGLYPCHGQGGNQYWSYSKTGEIRRDEMCVDYAGTDVMIYPCHGSLGNQQWIFEEDTHHVRHGPSRKCLAIKTKEKLVMETCDENEDRHKWKFENYDKSKL</sequence>
<evidence type="ECO:0000256" key="4">
    <source>
        <dbReference type="ARBA" id="ARBA00005680"/>
    </source>
</evidence>
<evidence type="ECO:0000256" key="7">
    <source>
        <dbReference type="ARBA" id="ARBA00022692"/>
    </source>
</evidence>
<protein>
    <recommendedName>
        <fullName evidence="16">Polypeptide N-acetylgalactosaminyltransferase</fullName>
        <ecNumber evidence="16">2.4.1.-</ecNumber>
    </recommendedName>
    <alternativeName>
        <fullName evidence="16">Protein-UDP acetylgalactosaminyltransferase</fullName>
    </alternativeName>
</protein>
<evidence type="ECO:0000256" key="9">
    <source>
        <dbReference type="ARBA" id="ARBA00022734"/>
    </source>
</evidence>
<dbReference type="SMART" id="SM00458">
    <property type="entry name" value="RICIN"/>
    <property type="match status" value="1"/>
</dbReference>
<organism evidence="19 20">
    <name type="scientific">Folsomia candida</name>
    <name type="common">Springtail</name>
    <dbReference type="NCBI Taxonomy" id="158441"/>
    <lineage>
        <taxon>Eukaryota</taxon>
        <taxon>Metazoa</taxon>
        <taxon>Ecdysozoa</taxon>
        <taxon>Arthropoda</taxon>
        <taxon>Hexapoda</taxon>
        <taxon>Collembola</taxon>
        <taxon>Entomobryomorpha</taxon>
        <taxon>Isotomoidea</taxon>
        <taxon>Isotomidae</taxon>
        <taxon>Proisotominae</taxon>
        <taxon>Folsomia</taxon>
    </lineage>
</organism>
<feature type="region of interest" description="Disordered" evidence="17">
    <location>
        <begin position="48"/>
        <end position="101"/>
    </location>
</feature>
<evidence type="ECO:0000256" key="2">
    <source>
        <dbReference type="ARBA" id="ARBA00004323"/>
    </source>
</evidence>
<comment type="subcellular location">
    <subcellularLocation>
        <location evidence="2 16">Golgi apparatus membrane</location>
        <topology evidence="2 16">Single-pass type II membrane protein</topology>
    </subcellularLocation>
</comment>
<dbReference type="CDD" id="cd23462">
    <property type="entry name" value="beta-trefoil_Ricin_Pgant9-like"/>
    <property type="match status" value="1"/>
</dbReference>
<dbReference type="UniPathway" id="UPA00378"/>
<evidence type="ECO:0000313" key="19">
    <source>
        <dbReference type="EMBL" id="OXA41794.1"/>
    </source>
</evidence>
<keyword evidence="14 16" id="KW-1015">Disulfide bond</keyword>
<dbReference type="PANTHER" id="PTHR11675:SF131">
    <property type="entry name" value="POLYPEPTIDE N-ACETYLGALACTOSAMINYLTRANSFERASE 9-RELATED"/>
    <property type="match status" value="1"/>
</dbReference>
<dbReference type="InterPro" id="IPR035992">
    <property type="entry name" value="Ricin_B-like_lectins"/>
</dbReference>
<evidence type="ECO:0000256" key="1">
    <source>
        <dbReference type="ARBA" id="ARBA00001936"/>
    </source>
</evidence>
<keyword evidence="20" id="KW-1185">Reference proteome</keyword>
<comment type="caution">
    <text evidence="19">The sequence shown here is derived from an EMBL/GenBank/DDBJ whole genome shotgun (WGS) entry which is preliminary data.</text>
</comment>
<dbReference type="STRING" id="158441.A0A226DAB8"/>